<evidence type="ECO:0000256" key="1">
    <source>
        <dbReference type="SAM" id="MobiDB-lite"/>
    </source>
</evidence>
<feature type="domain" description="Ras-associating" evidence="2">
    <location>
        <begin position="158"/>
        <end position="248"/>
    </location>
</feature>
<sequence>MSPAQLGHDLDRASPSTDDTGGNGGGQGHENKKRMKSQSQRRQSAPSLVLTKALTRSRTISRESFQVPMCPETCPLIQSYLACSDRSFLLYGHAQLKTGLQTQERHLFLFSDALLVTKANSSEEKEKWLRIKEEKEREEPKTIALNVQAKGINTFAHTKTLPVSNSDSTNEVIRLALQQFGIADYQLWVISKRDTPYPLIGHEFPFSIHAHHTRHAPSRDALTSTDRQEALQPSRGKHCQFMLKLRAIATAHRRASIESSHKPFKRQRSLINLINFWKGSSSQLNHPSPCHLGNGCLFGQPLSCLCTEDMLPKPIMLRDSLDAGLGDLPLTHGHVFIIAGVFKPAVLIGRLPVANGLLLRYVAALLRGIQGNAHHNQMTSFNLSVCIAPSMLWAPGPSSPQQEGRGAKMVCDLVRFIIDHCQQVIGEEPSSLFGGPPQRHSDEDTPSAESCQMTDSSYDSLENELDDCSSDGSPSLTRHRRHPPYRPYRSHGYLLRGSMDSILTLSDLEPDGADAATADPDHASGGTAASRDPRSPCHGQRRSSEPIMMCVSKLAVCHAPLGSPSPQAPPRSPLQTQGSGTRTTPTHHRSTGSLYLPRTPGGPAPHTGSDIAVSYRQPGTTLSLFRRPWSGQMATAETAAPPAALGSRRSSEPQTPTHHHHQGVETPTATAAAATAPGASDPGLNVSEANPKGVPREDQTRFCLPPGVPAATWENRQPQSGPQVALALVRGRGQWRRTRRHSSVLAERDFSQLLFSEESHV</sequence>
<dbReference type="AlphaFoldDB" id="A0A9Q0I3R4"/>
<dbReference type="SUPFAM" id="SSF48350">
    <property type="entry name" value="GTPase activation domain, GAP"/>
    <property type="match status" value="1"/>
</dbReference>
<organism evidence="3 4">
    <name type="scientific">Muraenolepis orangiensis</name>
    <name type="common">Patagonian moray cod</name>
    <dbReference type="NCBI Taxonomy" id="630683"/>
    <lineage>
        <taxon>Eukaryota</taxon>
        <taxon>Metazoa</taxon>
        <taxon>Chordata</taxon>
        <taxon>Craniata</taxon>
        <taxon>Vertebrata</taxon>
        <taxon>Euteleostomi</taxon>
        <taxon>Actinopterygii</taxon>
        <taxon>Neopterygii</taxon>
        <taxon>Teleostei</taxon>
        <taxon>Neoteleostei</taxon>
        <taxon>Acanthomorphata</taxon>
        <taxon>Zeiogadaria</taxon>
        <taxon>Gadariae</taxon>
        <taxon>Gadiformes</taxon>
        <taxon>Muraenolepidoidei</taxon>
        <taxon>Muraenolepididae</taxon>
        <taxon>Muraenolepis</taxon>
    </lineage>
</organism>
<evidence type="ECO:0000313" key="3">
    <source>
        <dbReference type="EMBL" id="KAJ3584814.1"/>
    </source>
</evidence>
<dbReference type="GO" id="GO:0005096">
    <property type="term" value="F:GTPase activator activity"/>
    <property type="evidence" value="ECO:0007669"/>
    <property type="project" value="TreeGrafter"/>
</dbReference>
<dbReference type="PANTHER" id="PTHR23179:SF28">
    <property type="entry name" value="RHO GTPASE-ACTIVATING PROTEIN 20"/>
    <property type="match status" value="1"/>
</dbReference>
<feature type="region of interest" description="Disordered" evidence="1">
    <location>
        <begin position="428"/>
        <end position="492"/>
    </location>
</feature>
<dbReference type="InterPro" id="IPR029071">
    <property type="entry name" value="Ubiquitin-like_domsf"/>
</dbReference>
<dbReference type="InterPro" id="IPR000159">
    <property type="entry name" value="RA_dom"/>
</dbReference>
<proteinExistence type="predicted"/>
<evidence type="ECO:0000313" key="4">
    <source>
        <dbReference type="Proteomes" id="UP001148018"/>
    </source>
</evidence>
<dbReference type="Pfam" id="PF00788">
    <property type="entry name" value="RA"/>
    <property type="match status" value="1"/>
</dbReference>
<keyword evidence="4" id="KW-1185">Reference proteome</keyword>
<dbReference type="InterPro" id="IPR008936">
    <property type="entry name" value="Rho_GTPase_activation_prot"/>
</dbReference>
<dbReference type="EMBL" id="JANIIK010000119">
    <property type="protein sequence ID" value="KAJ3584814.1"/>
    <property type="molecule type" value="Genomic_DNA"/>
</dbReference>
<dbReference type="GO" id="GO:0007165">
    <property type="term" value="P:signal transduction"/>
    <property type="evidence" value="ECO:0007669"/>
    <property type="project" value="InterPro"/>
</dbReference>
<dbReference type="Gene3D" id="1.10.555.10">
    <property type="entry name" value="Rho GTPase activation protein"/>
    <property type="match status" value="1"/>
</dbReference>
<feature type="compositionally biased region" description="Low complexity" evidence="1">
    <location>
        <begin position="666"/>
        <end position="677"/>
    </location>
</feature>
<feature type="region of interest" description="Disordered" evidence="1">
    <location>
        <begin position="626"/>
        <end position="700"/>
    </location>
</feature>
<protein>
    <recommendedName>
        <fullName evidence="2">Ras-associating domain-containing protein</fullName>
    </recommendedName>
</protein>
<evidence type="ECO:0000259" key="2">
    <source>
        <dbReference type="PROSITE" id="PS50200"/>
    </source>
</evidence>
<dbReference type="Proteomes" id="UP001148018">
    <property type="component" value="Unassembled WGS sequence"/>
</dbReference>
<comment type="caution">
    <text evidence="3">The sequence shown here is derived from an EMBL/GenBank/DDBJ whole genome shotgun (WGS) entry which is preliminary data.</text>
</comment>
<dbReference type="Gene3D" id="3.10.20.90">
    <property type="entry name" value="Phosphatidylinositol 3-kinase Catalytic Subunit, Chain A, domain 1"/>
    <property type="match status" value="1"/>
</dbReference>
<feature type="compositionally biased region" description="Polar residues" evidence="1">
    <location>
        <begin position="447"/>
        <end position="460"/>
    </location>
</feature>
<dbReference type="OrthoDB" id="9994905at2759"/>
<dbReference type="PANTHER" id="PTHR23179">
    <property type="entry name" value="T-CELL ACTIVATION RHO GTPASE ACTIVATING PROTEIN-RELATED"/>
    <property type="match status" value="1"/>
</dbReference>
<name>A0A9Q0I3R4_9TELE</name>
<dbReference type="Pfam" id="PF22286">
    <property type="entry name" value="RHG20_PH"/>
    <property type="match status" value="1"/>
</dbReference>
<dbReference type="Pfam" id="PF00620">
    <property type="entry name" value="RhoGAP"/>
    <property type="match status" value="1"/>
</dbReference>
<feature type="compositionally biased region" description="Polar residues" evidence="1">
    <location>
        <begin position="37"/>
        <end position="46"/>
    </location>
</feature>
<feature type="region of interest" description="Disordered" evidence="1">
    <location>
        <begin position="561"/>
        <end position="613"/>
    </location>
</feature>
<dbReference type="SUPFAM" id="SSF54236">
    <property type="entry name" value="Ubiquitin-like"/>
    <property type="match status" value="1"/>
</dbReference>
<feature type="compositionally biased region" description="Polar residues" evidence="1">
    <location>
        <begin position="573"/>
        <end position="584"/>
    </location>
</feature>
<gene>
    <name evidence="3" type="ORF">NHX12_015309</name>
</gene>
<dbReference type="PROSITE" id="PS50200">
    <property type="entry name" value="RA"/>
    <property type="match status" value="1"/>
</dbReference>
<dbReference type="InterPro" id="IPR047887">
    <property type="entry name" value="ARHGAP20_PH"/>
</dbReference>
<feature type="region of interest" description="Disordered" evidence="1">
    <location>
        <begin position="510"/>
        <end position="543"/>
    </location>
</feature>
<accession>A0A9Q0I3R4</accession>
<feature type="compositionally biased region" description="Low complexity" evidence="1">
    <location>
        <begin position="634"/>
        <end position="644"/>
    </location>
</feature>
<feature type="region of interest" description="Disordered" evidence="1">
    <location>
        <begin position="1"/>
        <end position="48"/>
    </location>
</feature>
<reference evidence="3" key="1">
    <citation type="submission" date="2022-07" db="EMBL/GenBank/DDBJ databases">
        <title>Chromosome-level genome of Muraenolepis orangiensis.</title>
        <authorList>
            <person name="Kim J."/>
        </authorList>
    </citation>
    <scope>NUCLEOTIDE SEQUENCE</scope>
    <source>
        <strain evidence="3">KU_S4_2022</strain>
        <tissue evidence="3">Muscle</tissue>
    </source>
</reference>
<dbReference type="InterPro" id="IPR000198">
    <property type="entry name" value="RhoGAP_dom"/>
</dbReference>